<sequence>MKWCDCQTYIEITPPEHFNFHECLLFLNRSDQEIVHVIHEEGVYKLLKINDSIILCRIVYNDQVLAVHFPIEVPSTEEKREVVRFICEWFDLDRNVELFYQAAEQDQLLSRLTLTYRGLRMIGIPDLFEALIWAIIGQQINLTFAYKLKRRFTEKYGEYMTFKGKTFWLFPQPEKIAILTVKELRALQFSTRKAEYVIGVARLIRDGYVTKDDLQGKDYDTIKQALVAIRGIGNWTADYVLMKCFRRANALPIADVGLHNALKIQLGLDKKPSIKEIEVIATNWEGWQAYATFYLWRSLYDEPV</sequence>
<proteinExistence type="inferred from homology"/>
<dbReference type="GO" id="GO:0005737">
    <property type="term" value="C:cytoplasm"/>
    <property type="evidence" value="ECO:0007669"/>
    <property type="project" value="TreeGrafter"/>
</dbReference>
<dbReference type="GO" id="GO:0006289">
    <property type="term" value="P:nucleotide-excision repair"/>
    <property type="evidence" value="ECO:0007669"/>
    <property type="project" value="InterPro"/>
</dbReference>
<dbReference type="Gene3D" id="1.10.1670.10">
    <property type="entry name" value="Helix-hairpin-Helix base-excision DNA repair enzymes (C-terminal)"/>
    <property type="match status" value="1"/>
</dbReference>
<keyword evidence="5" id="KW-0378">Hydrolase</keyword>
<comment type="similarity">
    <text evidence="2">Belongs to the alkylbase DNA glycosidase AlkA family.</text>
</comment>
<protein>
    <recommendedName>
        <fullName evidence="3">DNA-3-methyladenine glycosylase II</fullName>
        <ecNumber evidence="3">3.2.2.21</ecNumber>
    </recommendedName>
</protein>
<dbReference type="Proteomes" id="UP000675284">
    <property type="component" value="Unassembled WGS sequence"/>
</dbReference>
<dbReference type="InterPro" id="IPR012904">
    <property type="entry name" value="OGG_N"/>
</dbReference>
<dbReference type="GO" id="GO:0006285">
    <property type="term" value="P:base-excision repair, AP site formation"/>
    <property type="evidence" value="ECO:0007669"/>
    <property type="project" value="TreeGrafter"/>
</dbReference>
<comment type="caution">
    <text evidence="8">The sequence shown here is derived from an EMBL/GenBank/DDBJ whole genome shotgun (WGS) entry which is preliminary data.</text>
</comment>
<evidence type="ECO:0000256" key="4">
    <source>
        <dbReference type="ARBA" id="ARBA00022763"/>
    </source>
</evidence>
<dbReference type="SUPFAM" id="SSF48150">
    <property type="entry name" value="DNA-glycosylase"/>
    <property type="match status" value="1"/>
</dbReference>
<dbReference type="GO" id="GO:0008725">
    <property type="term" value="F:DNA-3-methyladenine glycosylase activity"/>
    <property type="evidence" value="ECO:0007669"/>
    <property type="project" value="TreeGrafter"/>
</dbReference>
<dbReference type="Gene3D" id="3.30.310.20">
    <property type="entry name" value="DNA-3-methyladenine glycosylase AlkA, N-terminal domain"/>
    <property type="match status" value="1"/>
</dbReference>
<accession>A0A941I833</accession>
<dbReference type="InterPro" id="IPR011257">
    <property type="entry name" value="DNA_glycosylase"/>
</dbReference>
<dbReference type="EMBL" id="JAGSOT010000007">
    <property type="protein sequence ID" value="MBR7795169.1"/>
    <property type="molecule type" value="Genomic_DNA"/>
</dbReference>
<evidence type="ECO:0000256" key="3">
    <source>
        <dbReference type="ARBA" id="ARBA00012000"/>
    </source>
</evidence>
<dbReference type="GO" id="GO:0043916">
    <property type="term" value="F:DNA-7-methylguanine glycosylase activity"/>
    <property type="evidence" value="ECO:0007669"/>
    <property type="project" value="TreeGrafter"/>
</dbReference>
<evidence type="ECO:0000256" key="2">
    <source>
        <dbReference type="ARBA" id="ARBA00010817"/>
    </source>
</evidence>
<dbReference type="GO" id="GO:0032131">
    <property type="term" value="F:alkylated DNA binding"/>
    <property type="evidence" value="ECO:0007669"/>
    <property type="project" value="TreeGrafter"/>
</dbReference>
<evidence type="ECO:0000256" key="1">
    <source>
        <dbReference type="ARBA" id="ARBA00000086"/>
    </source>
</evidence>
<dbReference type="RefSeq" id="WP_166529984.1">
    <property type="nucleotide sequence ID" value="NZ_JAGSOT010000007.1"/>
</dbReference>
<dbReference type="Pfam" id="PF07934">
    <property type="entry name" value="OGG_N"/>
    <property type="match status" value="1"/>
</dbReference>
<keyword evidence="6" id="KW-0234">DNA repair</keyword>
<organism evidence="8 9">
    <name type="scientific">Virgibacillus salarius</name>
    <dbReference type="NCBI Taxonomy" id="447199"/>
    <lineage>
        <taxon>Bacteria</taxon>
        <taxon>Bacillati</taxon>
        <taxon>Bacillota</taxon>
        <taxon>Bacilli</taxon>
        <taxon>Bacillales</taxon>
        <taxon>Bacillaceae</taxon>
        <taxon>Virgibacillus</taxon>
    </lineage>
</organism>
<evidence type="ECO:0000256" key="5">
    <source>
        <dbReference type="ARBA" id="ARBA00022801"/>
    </source>
</evidence>
<evidence type="ECO:0000313" key="9">
    <source>
        <dbReference type="Proteomes" id="UP000675284"/>
    </source>
</evidence>
<name>A0A941I833_9BACI</name>
<dbReference type="EC" id="3.2.2.21" evidence="3"/>
<keyword evidence="9" id="KW-1185">Reference proteome</keyword>
<dbReference type="InterPro" id="IPR037046">
    <property type="entry name" value="AlkA_N_sf"/>
</dbReference>
<comment type="catalytic activity">
    <reaction evidence="1">
        <text>Hydrolysis of alkylated DNA, releasing 3-methyladenine, 3-methylguanine, 7-methylguanine and 7-methyladenine.</text>
        <dbReference type="EC" id="3.2.2.21"/>
    </reaction>
</comment>
<dbReference type="InterPro" id="IPR003265">
    <property type="entry name" value="HhH-GPD_domain"/>
</dbReference>
<dbReference type="InterPro" id="IPR023170">
    <property type="entry name" value="HhH_base_excis_C"/>
</dbReference>
<gene>
    <name evidence="8" type="ORF">KCX74_03825</name>
</gene>
<dbReference type="FunFam" id="1.10.340.30:FF:000004">
    <property type="entry name" value="DNA-3-methyladenine glycosylase II"/>
    <property type="match status" value="1"/>
</dbReference>
<dbReference type="PANTHER" id="PTHR43003:SF12">
    <property type="entry name" value="DNA-3-METHYLADENINE GLYCOSYLASE"/>
    <property type="match status" value="1"/>
</dbReference>
<dbReference type="Pfam" id="PF00730">
    <property type="entry name" value="HhH-GPD"/>
    <property type="match status" value="1"/>
</dbReference>
<dbReference type="GO" id="GO:0032993">
    <property type="term" value="C:protein-DNA complex"/>
    <property type="evidence" value="ECO:0007669"/>
    <property type="project" value="TreeGrafter"/>
</dbReference>
<dbReference type="PANTHER" id="PTHR43003">
    <property type="entry name" value="DNA-3-METHYLADENINE GLYCOSYLASE"/>
    <property type="match status" value="1"/>
</dbReference>
<dbReference type="InterPro" id="IPR051912">
    <property type="entry name" value="Alkylbase_DNA_Glycosylase/TA"/>
</dbReference>
<dbReference type="GO" id="GO:0006307">
    <property type="term" value="P:DNA alkylation repair"/>
    <property type="evidence" value="ECO:0007669"/>
    <property type="project" value="TreeGrafter"/>
</dbReference>
<dbReference type="SMART" id="SM00478">
    <property type="entry name" value="ENDO3c"/>
    <property type="match status" value="1"/>
</dbReference>
<dbReference type="AlphaFoldDB" id="A0A941I833"/>
<dbReference type="Gene3D" id="1.10.340.30">
    <property type="entry name" value="Hypothetical protein, domain 2"/>
    <property type="match status" value="1"/>
</dbReference>
<evidence type="ECO:0000256" key="6">
    <source>
        <dbReference type="ARBA" id="ARBA00023204"/>
    </source>
</evidence>
<reference evidence="8" key="1">
    <citation type="submission" date="2021-04" db="EMBL/GenBank/DDBJ databases">
        <title>Isolation and polyphasic classification of algal microorganism.</title>
        <authorList>
            <person name="Wang S."/>
        </authorList>
    </citation>
    <scope>NUCLEOTIDE SEQUENCE</scope>
    <source>
        <strain evidence="8">720a</strain>
    </source>
</reference>
<dbReference type="GO" id="GO:0008534">
    <property type="term" value="F:oxidized purine nucleobase lesion DNA N-glycosylase activity"/>
    <property type="evidence" value="ECO:0007669"/>
    <property type="project" value="InterPro"/>
</dbReference>
<dbReference type="CDD" id="cd00056">
    <property type="entry name" value="ENDO3c"/>
    <property type="match status" value="1"/>
</dbReference>
<evidence type="ECO:0000259" key="7">
    <source>
        <dbReference type="SMART" id="SM00478"/>
    </source>
</evidence>
<keyword evidence="4" id="KW-0227">DNA damage</keyword>
<feature type="domain" description="HhH-GPD" evidence="7">
    <location>
        <begin position="136"/>
        <end position="300"/>
    </location>
</feature>
<evidence type="ECO:0000313" key="8">
    <source>
        <dbReference type="EMBL" id="MBR7795169.1"/>
    </source>
</evidence>